<keyword evidence="6" id="KW-0862">Zinc</keyword>
<feature type="compositionally biased region" description="Polar residues" evidence="14">
    <location>
        <begin position="2048"/>
        <end position="2066"/>
    </location>
</feature>
<dbReference type="FunFam" id="3.30.160.60:FF:001140">
    <property type="entry name" value="Zinc finger protein 219"/>
    <property type="match status" value="1"/>
</dbReference>
<feature type="compositionally biased region" description="Basic and acidic residues" evidence="14">
    <location>
        <begin position="419"/>
        <end position="437"/>
    </location>
</feature>
<feature type="domain" description="C2H2-type" evidence="16">
    <location>
        <begin position="1529"/>
        <end position="1556"/>
    </location>
</feature>
<evidence type="ECO:0000259" key="15">
    <source>
        <dbReference type="PROSITE" id="PS50010"/>
    </source>
</evidence>
<dbReference type="SUPFAM" id="SSF48065">
    <property type="entry name" value="DBL homology domain (DH-domain)"/>
    <property type="match status" value="1"/>
</dbReference>
<gene>
    <name evidence="17" type="ORF">ROHU_004229</name>
</gene>
<feature type="domain" description="C2H2-type" evidence="16">
    <location>
        <begin position="2084"/>
        <end position="2111"/>
    </location>
</feature>
<feature type="compositionally biased region" description="Basic and acidic residues" evidence="14">
    <location>
        <begin position="380"/>
        <end position="412"/>
    </location>
</feature>
<feature type="compositionally biased region" description="Acidic residues" evidence="14">
    <location>
        <begin position="2432"/>
        <end position="2447"/>
    </location>
</feature>
<evidence type="ECO:0000313" key="17">
    <source>
        <dbReference type="EMBL" id="RXN33926.1"/>
    </source>
</evidence>
<feature type="compositionally biased region" description="Polar residues" evidence="14">
    <location>
        <begin position="2256"/>
        <end position="2277"/>
    </location>
</feature>
<keyword evidence="9" id="KW-0010">Activator</keyword>
<dbReference type="SUPFAM" id="SSF50729">
    <property type="entry name" value="PH domain-like"/>
    <property type="match status" value="1"/>
</dbReference>
<feature type="region of interest" description="Disordered" evidence="14">
    <location>
        <begin position="2338"/>
        <end position="2365"/>
    </location>
</feature>
<dbReference type="GO" id="GO:0006357">
    <property type="term" value="P:regulation of transcription by RNA polymerase II"/>
    <property type="evidence" value="ECO:0007669"/>
    <property type="project" value="UniProtKB-ARBA"/>
</dbReference>
<reference evidence="17 18" key="1">
    <citation type="submission" date="2018-03" db="EMBL/GenBank/DDBJ databases">
        <title>Draft genome sequence of Rohu Carp (Labeo rohita).</title>
        <authorList>
            <person name="Das P."/>
            <person name="Kushwaha B."/>
            <person name="Joshi C.G."/>
            <person name="Kumar D."/>
            <person name="Nagpure N.S."/>
            <person name="Sahoo L."/>
            <person name="Das S.P."/>
            <person name="Bit A."/>
            <person name="Patnaik S."/>
            <person name="Meher P.K."/>
            <person name="Jayasankar P."/>
            <person name="Koringa P.G."/>
            <person name="Patel N.V."/>
            <person name="Hinsu A.T."/>
            <person name="Kumar R."/>
            <person name="Pandey M."/>
            <person name="Agarwal S."/>
            <person name="Srivastava S."/>
            <person name="Singh M."/>
            <person name="Iquebal M.A."/>
            <person name="Jaiswal S."/>
            <person name="Angadi U.B."/>
            <person name="Kumar N."/>
            <person name="Raza M."/>
            <person name="Shah T.M."/>
            <person name="Rai A."/>
            <person name="Jena J.K."/>
        </authorList>
    </citation>
    <scope>NUCLEOTIDE SEQUENCE [LARGE SCALE GENOMIC DNA]</scope>
    <source>
        <strain evidence="17">DASCIFA01</strain>
        <tissue evidence="17">Testis</tissue>
    </source>
</reference>
<dbReference type="Pfam" id="PF00621">
    <property type="entry name" value="RhoGEF"/>
    <property type="match status" value="1"/>
</dbReference>
<comment type="caution">
    <text evidence="17">The sequence shown here is derived from an EMBL/GenBank/DDBJ whole genome shotgun (WGS) entry which is preliminary data.</text>
</comment>
<feature type="compositionally biased region" description="Low complexity" evidence="14">
    <location>
        <begin position="1400"/>
        <end position="1421"/>
    </location>
</feature>
<dbReference type="GO" id="GO:0005634">
    <property type="term" value="C:nucleus"/>
    <property type="evidence" value="ECO:0007669"/>
    <property type="project" value="UniProtKB-SubCell"/>
</dbReference>
<dbReference type="GO" id="GO:0008270">
    <property type="term" value="F:zinc ion binding"/>
    <property type="evidence" value="ECO:0007669"/>
    <property type="project" value="UniProtKB-KW"/>
</dbReference>
<feature type="compositionally biased region" description="Acidic residues" evidence="14">
    <location>
        <begin position="1438"/>
        <end position="1447"/>
    </location>
</feature>
<dbReference type="SMART" id="SM00355">
    <property type="entry name" value="ZnF_C2H2"/>
    <property type="match status" value="9"/>
</dbReference>
<organism evidence="17 18">
    <name type="scientific">Labeo rohita</name>
    <name type="common">Indian major carp</name>
    <name type="synonym">Cyprinus rohita</name>
    <dbReference type="NCBI Taxonomy" id="84645"/>
    <lineage>
        <taxon>Eukaryota</taxon>
        <taxon>Metazoa</taxon>
        <taxon>Chordata</taxon>
        <taxon>Craniata</taxon>
        <taxon>Vertebrata</taxon>
        <taxon>Euteleostomi</taxon>
        <taxon>Actinopterygii</taxon>
        <taxon>Neopterygii</taxon>
        <taxon>Teleostei</taxon>
        <taxon>Ostariophysi</taxon>
        <taxon>Cypriniformes</taxon>
        <taxon>Cyprinidae</taxon>
        <taxon>Labeoninae</taxon>
        <taxon>Labeonini</taxon>
        <taxon>Labeo</taxon>
    </lineage>
</organism>
<dbReference type="SUPFAM" id="SSF57667">
    <property type="entry name" value="beta-beta-alpha zinc fingers"/>
    <property type="match status" value="3"/>
</dbReference>
<feature type="domain" description="C2H2-type" evidence="16">
    <location>
        <begin position="1770"/>
        <end position="1797"/>
    </location>
</feature>
<evidence type="ECO:0000256" key="3">
    <source>
        <dbReference type="ARBA" id="ARBA00022723"/>
    </source>
</evidence>
<feature type="compositionally biased region" description="Low complexity" evidence="14">
    <location>
        <begin position="1461"/>
        <end position="1475"/>
    </location>
</feature>
<feature type="compositionally biased region" description="Acidic residues" evidence="14">
    <location>
        <begin position="231"/>
        <end position="242"/>
    </location>
</feature>
<dbReference type="InterPro" id="IPR036236">
    <property type="entry name" value="Znf_C2H2_sf"/>
</dbReference>
<feature type="compositionally biased region" description="Polar residues" evidence="14">
    <location>
        <begin position="2453"/>
        <end position="2471"/>
    </location>
</feature>
<proteinExistence type="inferred from homology"/>
<feature type="region of interest" description="Disordered" evidence="14">
    <location>
        <begin position="1836"/>
        <end position="1864"/>
    </location>
</feature>
<keyword evidence="11" id="KW-0539">Nucleus</keyword>
<feature type="domain" description="DH" evidence="15">
    <location>
        <begin position="1116"/>
        <end position="1239"/>
    </location>
</feature>
<dbReference type="InterPro" id="IPR052231">
    <property type="entry name" value="Rho_GEF_signaling-related"/>
</dbReference>
<feature type="region of interest" description="Disordered" evidence="14">
    <location>
        <begin position="1916"/>
        <end position="1943"/>
    </location>
</feature>
<evidence type="ECO:0000256" key="5">
    <source>
        <dbReference type="ARBA" id="ARBA00022771"/>
    </source>
</evidence>
<dbReference type="InterPro" id="IPR011993">
    <property type="entry name" value="PH-like_dom_sf"/>
</dbReference>
<feature type="compositionally biased region" description="Low complexity" evidence="14">
    <location>
        <begin position="1336"/>
        <end position="1346"/>
    </location>
</feature>
<feature type="region of interest" description="Disordered" evidence="14">
    <location>
        <begin position="2240"/>
        <end position="2309"/>
    </location>
</feature>
<feature type="domain" description="C2H2-type" evidence="16">
    <location>
        <begin position="1689"/>
        <end position="1717"/>
    </location>
</feature>
<feature type="compositionally biased region" description="Basic and acidic residues" evidence="14">
    <location>
        <begin position="2480"/>
        <end position="2492"/>
    </location>
</feature>
<dbReference type="PROSITE" id="PS50010">
    <property type="entry name" value="DH_2"/>
    <property type="match status" value="1"/>
</dbReference>
<dbReference type="PANTHER" id="PTHR45845">
    <property type="entry name" value="RHO GUANINE NUCLEOTIDE EXCHANGE FACTOR-RELATED"/>
    <property type="match status" value="1"/>
</dbReference>
<feature type="domain" description="C2H2-type" evidence="16">
    <location>
        <begin position="2112"/>
        <end position="2139"/>
    </location>
</feature>
<name>A0A498NQ65_LABRO</name>
<feature type="region of interest" description="Disordered" evidence="14">
    <location>
        <begin position="2014"/>
        <end position="2082"/>
    </location>
</feature>
<dbReference type="InterPro" id="IPR013087">
    <property type="entry name" value="Znf_C2H2_type"/>
</dbReference>
<feature type="compositionally biased region" description="Low complexity" evidence="14">
    <location>
        <begin position="1918"/>
        <end position="1937"/>
    </location>
</feature>
<feature type="domain" description="C2H2-type" evidence="16">
    <location>
        <begin position="1742"/>
        <end position="1769"/>
    </location>
</feature>
<evidence type="ECO:0000256" key="2">
    <source>
        <dbReference type="ARBA" id="ARBA00006991"/>
    </source>
</evidence>
<evidence type="ECO:0000256" key="13">
    <source>
        <dbReference type="PROSITE-ProRule" id="PRU00042"/>
    </source>
</evidence>
<keyword evidence="3" id="KW-0479">Metal-binding</keyword>
<dbReference type="PROSITE" id="PS50096">
    <property type="entry name" value="IQ"/>
    <property type="match status" value="1"/>
</dbReference>
<keyword evidence="5 13" id="KW-0863">Zinc-finger</keyword>
<keyword evidence="18" id="KW-1185">Reference proteome</keyword>
<keyword evidence="10" id="KW-0804">Transcription</keyword>
<dbReference type="FunFam" id="3.30.160.60:FF:000075">
    <property type="entry name" value="Putative zinc finger protein 536"/>
    <property type="match status" value="1"/>
</dbReference>
<evidence type="ECO:0000256" key="8">
    <source>
        <dbReference type="ARBA" id="ARBA00023125"/>
    </source>
</evidence>
<dbReference type="EMBL" id="QBIY01011232">
    <property type="protein sequence ID" value="RXN33926.1"/>
    <property type="molecule type" value="Genomic_DNA"/>
</dbReference>
<feature type="domain" description="C2H2-type" evidence="16">
    <location>
        <begin position="1968"/>
        <end position="1995"/>
    </location>
</feature>
<evidence type="ECO:0000256" key="14">
    <source>
        <dbReference type="SAM" id="MobiDB-lite"/>
    </source>
</evidence>
<feature type="region of interest" description="Disordered" evidence="14">
    <location>
        <begin position="199"/>
        <end position="242"/>
    </location>
</feature>
<comment type="similarity">
    <text evidence="2">Belongs to the krueppel C2H2-type zinc-finger protein family.</text>
</comment>
<dbReference type="Proteomes" id="UP000290572">
    <property type="component" value="Unassembled WGS sequence"/>
</dbReference>
<dbReference type="Gene3D" id="1.20.58.60">
    <property type="match status" value="1"/>
</dbReference>
<accession>A0A498NQ65</accession>
<feature type="compositionally biased region" description="Low complexity" evidence="14">
    <location>
        <begin position="907"/>
        <end position="920"/>
    </location>
</feature>
<dbReference type="GO" id="GO:0005085">
    <property type="term" value="F:guanyl-nucleotide exchange factor activity"/>
    <property type="evidence" value="ECO:0007669"/>
    <property type="project" value="InterPro"/>
</dbReference>
<keyword evidence="7" id="KW-0805">Transcription regulation</keyword>
<keyword evidence="8" id="KW-0238">DNA-binding</keyword>
<feature type="region of interest" description="Disordered" evidence="14">
    <location>
        <begin position="2128"/>
        <end position="2214"/>
    </location>
</feature>
<keyword evidence="4" id="KW-0677">Repeat</keyword>
<feature type="compositionally biased region" description="Polar residues" evidence="14">
    <location>
        <begin position="1364"/>
        <end position="1375"/>
    </location>
</feature>
<evidence type="ECO:0000256" key="12">
    <source>
        <dbReference type="ARBA" id="ARBA00067251"/>
    </source>
</evidence>
<dbReference type="Gene3D" id="3.30.160.60">
    <property type="entry name" value="Classic Zinc Finger"/>
    <property type="match status" value="4"/>
</dbReference>
<dbReference type="Gene3D" id="2.30.29.30">
    <property type="entry name" value="Pleckstrin-homology domain (PH domain)/Phosphotyrosine-binding domain (PTB)"/>
    <property type="match status" value="1"/>
</dbReference>
<feature type="region of interest" description="Disordered" evidence="14">
    <location>
        <begin position="525"/>
        <end position="545"/>
    </location>
</feature>
<feature type="region of interest" description="Disordered" evidence="14">
    <location>
        <begin position="970"/>
        <end position="1013"/>
    </location>
</feature>
<feature type="compositionally biased region" description="Polar residues" evidence="14">
    <location>
        <begin position="972"/>
        <end position="981"/>
    </location>
</feature>
<evidence type="ECO:0000256" key="4">
    <source>
        <dbReference type="ARBA" id="ARBA00022737"/>
    </source>
</evidence>
<comment type="subcellular location">
    <subcellularLocation>
        <location evidence="1">Nucleus</location>
    </subcellularLocation>
</comment>
<feature type="region of interest" description="Disordered" evidence="14">
    <location>
        <begin position="906"/>
        <end position="926"/>
    </location>
</feature>
<dbReference type="FunFam" id="3.30.160.60:FF:001038">
    <property type="entry name" value="Zinc finger protein 217"/>
    <property type="match status" value="1"/>
</dbReference>
<evidence type="ECO:0000256" key="6">
    <source>
        <dbReference type="ARBA" id="ARBA00022833"/>
    </source>
</evidence>
<dbReference type="InterPro" id="IPR035899">
    <property type="entry name" value="DBL_dom_sf"/>
</dbReference>
<evidence type="ECO:0000256" key="7">
    <source>
        <dbReference type="ARBA" id="ARBA00023015"/>
    </source>
</evidence>
<feature type="domain" description="C2H2-type" evidence="16">
    <location>
        <begin position="1663"/>
        <end position="1691"/>
    </location>
</feature>
<feature type="region of interest" description="Disordered" evidence="14">
    <location>
        <begin position="2381"/>
        <end position="2507"/>
    </location>
</feature>
<dbReference type="InterPro" id="IPR000219">
    <property type="entry name" value="DH_dom"/>
</dbReference>
<dbReference type="Pfam" id="PF00096">
    <property type="entry name" value="zf-C2H2"/>
    <property type="match status" value="3"/>
</dbReference>
<dbReference type="PROSITE" id="PS00028">
    <property type="entry name" value="ZINC_FINGER_C2H2_1"/>
    <property type="match status" value="6"/>
</dbReference>
<dbReference type="STRING" id="84645.A0A498NQ65"/>
<evidence type="ECO:0000259" key="16">
    <source>
        <dbReference type="PROSITE" id="PS50157"/>
    </source>
</evidence>
<evidence type="ECO:0000256" key="10">
    <source>
        <dbReference type="ARBA" id="ARBA00023163"/>
    </source>
</evidence>
<dbReference type="PROSITE" id="PS50157">
    <property type="entry name" value="ZINC_FINGER_C2H2_2"/>
    <property type="match status" value="8"/>
</dbReference>
<feature type="region of interest" description="Disordered" evidence="14">
    <location>
        <begin position="315"/>
        <end position="437"/>
    </location>
</feature>
<feature type="compositionally biased region" description="Polar residues" evidence="14">
    <location>
        <begin position="2141"/>
        <end position="2151"/>
    </location>
</feature>
<dbReference type="Gene3D" id="1.20.900.10">
    <property type="entry name" value="Dbl homology (DH) domain"/>
    <property type="match status" value="1"/>
</dbReference>
<feature type="compositionally biased region" description="Polar residues" evidence="14">
    <location>
        <begin position="200"/>
        <end position="210"/>
    </location>
</feature>
<evidence type="ECO:0000313" key="18">
    <source>
        <dbReference type="Proteomes" id="UP000290572"/>
    </source>
</evidence>
<feature type="compositionally biased region" description="Basic and acidic residues" evidence="14">
    <location>
        <begin position="2198"/>
        <end position="2214"/>
    </location>
</feature>
<protein>
    <recommendedName>
        <fullName evidence="12">Zinc finger protein 219</fullName>
    </recommendedName>
</protein>
<evidence type="ECO:0000256" key="11">
    <source>
        <dbReference type="ARBA" id="ARBA00023242"/>
    </source>
</evidence>
<sequence>MNGKGSEAVEDCVQGALSSLYPPFESTAPPLLSQVFSVLESTYQHDSLRYLLDFFIPAKHLLHKLQQHACSQYLGCLFLHSGWPLCLEEKVVVQLSTLDWRLLRSTDFYLQVVPFSTRCPRLALKCLAPGGRNVQEVLVPESQHPLVFTSEWLHCINKERGCKREGGGCLDTCLVSTCDGVVRIPWEEVVYPKLLHNPSDPLQDSPDQTDLSSGGLGLSWGSSSGEHDSWSWDEEDDLPPDGNEAEIEAALECLRRSNNDHLVADGAGDYVELLEPRGGPDGGADPKQRYLEMHGICKTRTLPLCRRGKAIRLRKGKGRGYGKTETGARAGSLVRRDSNNNGKDGGVSCSDLATSRPLPRVIDLGRQRRSYSPSFQDSDEGAREPEGLESRSHCTDSLAKERRPGVGKERDGTGGTLPWEERKKSSSRRCSTDDNDVAKNKAEKLEEGQQAHNQRSHCSCDDKILASTSDSRHEVATLANLSNTTDNGAVPLAVYGETEDINKKLAGKSRTRTMSLQDSFLNHASDSSGCAQSRTKHKDNTSKETTDKILLSSGTMDRLGRALVTTESHLPEDGWNTDEMIKVLSCYYTITRPMAKEKGLTVIVDSRKSAPSELCLSALKLFKGQAATGLDSVLILTEEQDESTHACLDGIEVHTVRGTGILQQFVDKQQLPKEMGGDFNHSHDDWLAFRLSLEQLTQRCESALTLLGDALQSMDTEPLPDCIKNVPLSVDKHRQLMTSILTDQRLTELQQRGGAWLAGLANGTSGLAQKSPDCKAALAVTTNLYDSVDDALHRLVRVSNQRGRDLEALGRLAALVDKLDKCERDIEHVQQQLEDYKHPPLSLSRLSLKQHKFKSFRESAMELHSETLVLLGEVESWSELDWPGLTAVLDRLPPIREKASQWCDVVSSSSPSSSSSSPLSSLPPIPPSRFQDARALALDLGGGALLDLWSQTLERYQKTLAQFKSRILQAERGSSTAQGQEPDSGGRGRTPAPSTSSLGDLEGEIEPDWCPGGGEGALQSWGSLASLFRPQNCSTLKIGEEKKKEGVNPGGGKFLQNLLHPAKKNATDAPLPPKPPRKRHPSFDLQALLAPRRSAAVSKPTESTSGHKLYLQWCRLVSTERQYVAVLKGVEENYLPLLESSDVPSALRGKTESLFCNWKSLTAFHSQSLLPAMEGALSQTLQQTDCFSKFKDQFLLYSHYIRMRPEPDALLINQAADFFRCLSTPVQRLEQYCQTLEELGGLNPTSDSALSILKHAQRHGEDLRASDLITGCPTGEMGLTQSVGEDGLRFEVWVRQVSRTRDCLTLQASSAQERETWSHDIAQLLWTHAIHNTVQSSCSDSSSVGSMKEGDSPASARDSKRNGEQTGHTQISGQKRSMDSPPESMLALSCEPPLSPPSMPSLDHSPQFLPQSPQSTPSSPQTELYAPVSPCPLPEASLQDEEEDEELSTPPSPTPAVALFPGELEPGSPSSESSPPATPLAPFPGFGALEQAISSGQSPTCDDELDLQLFNNEGTAVPGGTSSGPGLRFPCHVCGKRFRFQSILSLHARAHSLDRERRASAPYRTTHGKLQQNHAGDSVIHNLNNRELGLKQSPLSGSLQKSMDEDMVPEEPLQTASSPQFLFEGTTALTPPLTEEAPVSASFSPLGHAQLEDNTPSTAASAFRCHACKGKFRTASELARHVRILHNPYKCTMCPFSASQEERLAAHLQESHPPEDSTAETVFPSHPITAPTETPPTVVPAFRCETCGQRFTQSWFLKGHMRKHKDSLDHKCQVCGRGFKEPWFLKNHMKVHLNKLGLKAGLGNLGPAGNEQSKGPASTQVLGALYSNLLLARSMTGGGSSGSRTERSDASPGSSKSSILGYLGLPKDSSNGSCMERLQAVAQVAEMGNGGGRGGESADGADQAAMWQLVARSLVAAQHNQQQQQQRSHSHHQLSSSRGTVAGEAKQMRAYLGGLGSREELEGSSPPWECPDCGKLFRSLQQVVAHARVHVQKPQKGQSARGGMSREEDIINRVSGAQATGGVGGGQRTSDSEGRQEGKQLPPGVGTTGSFHSVISHLSGQNGLRGSSSSTSSPRERVRGTGMKDCPYCGKAFRSSHHLKVHLRVHTGERPYKCPHCDYAGTQSGSLKYHLQRHHREQRNAMATTANSASPSLPPLTGSPHEGGKKRRHPSLSQSSFGRVPAEAPSSRRSQSWAVGPPEKKEGTSASGRQREGDLESQYRNLSGMMGTLFASGLEASWIGEIPPPKMPKVSRRKPLSTSRMVSANGYQGGMTSSGSQEVGFEPLDLSRRPLQDEGGVSSSLGGPSGGSKGGNDILNQCVFCPFRTSSVELMAMHLQVNHTSKSRRKRGAPLTSTNHAPRLTLAGPDRDPLALWKFLGAEDGATSPEDWVSSRTRAENGVSPENRETEDGFELAPGPVGSVGDTEKAFKMREDLDEEDEEVDEEENELEGNGSFGNAPQNQSRRAPSVSSDLTVEDLPKEEEEKASDSAGKPEQEEEIDIDLEAPETEKAALAIQNQFRRFQKKKK</sequence>
<evidence type="ECO:0000256" key="9">
    <source>
        <dbReference type="ARBA" id="ARBA00023159"/>
    </source>
</evidence>
<feature type="region of interest" description="Disordered" evidence="14">
    <location>
        <begin position="1336"/>
        <end position="1486"/>
    </location>
</feature>
<dbReference type="PANTHER" id="PTHR45845:SF4">
    <property type="entry name" value="PLECKSTRIN HOMOLOGY DOMAIN CONTAINING, FAMILY G (WITH RHOGEF DOMAIN) MEMBER 4"/>
    <property type="match status" value="1"/>
</dbReference>
<dbReference type="GO" id="GO:0003677">
    <property type="term" value="F:DNA binding"/>
    <property type="evidence" value="ECO:0007669"/>
    <property type="project" value="UniProtKB-KW"/>
</dbReference>
<feature type="compositionally biased region" description="Acidic residues" evidence="14">
    <location>
        <begin position="2493"/>
        <end position="2504"/>
    </location>
</feature>
<evidence type="ECO:0000256" key="1">
    <source>
        <dbReference type="ARBA" id="ARBA00004123"/>
    </source>
</evidence>
<feature type="compositionally biased region" description="Basic and acidic residues" evidence="14">
    <location>
        <begin position="2422"/>
        <end position="2431"/>
    </location>
</feature>